<gene>
    <name evidence="1" type="ORF">GCM10007981_00820</name>
</gene>
<reference evidence="1" key="2">
    <citation type="submission" date="2020-09" db="EMBL/GenBank/DDBJ databases">
        <authorList>
            <person name="Sun Q."/>
            <person name="Ohkuma M."/>
        </authorList>
    </citation>
    <scope>NUCLEOTIDE SEQUENCE</scope>
    <source>
        <strain evidence="1">JCM 10088</strain>
    </source>
</reference>
<dbReference type="RefSeq" id="WP_229657602.1">
    <property type="nucleotide sequence ID" value="NZ_BMNL01000001.1"/>
</dbReference>
<dbReference type="SUPFAM" id="SSF53756">
    <property type="entry name" value="UDP-Glycosyltransferase/glycogen phosphorylase"/>
    <property type="match status" value="1"/>
</dbReference>
<evidence type="ECO:0000313" key="1">
    <source>
        <dbReference type="EMBL" id="GGP18982.1"/>
    </source>
</evidence>
<protein>
    <recommendedName>
        <fullName evidence="3">Glycosyltransferase subfamily 4-like N-terminal domain-containing protein</fullName>
    </recommendedName>
</protein>
<dbReference type="AlphaFoldDB" id="A0A830GQS2"/>
<accession>A0A830GQS2</accession>
<comment type="caution">
    <text evidence="1">The sequence shown here is derived from an EMBL/GenBank/DDBJ whole genome shotgun (WGS) entry which is preliminary data.</text>
</comment>
<dbReference type="Gene3D" id="3.40.50.2000">
    <property type="entry name" value="Glycogen Phosphorylase B"/>
    <property type="match status" value="1"/>
</dbReference>
<reference evidence="1" key="1">
    <citation type="journal article" date="2014" name="Int. J. Syst. Evol. Microbiol.">
        <title>Complete genome sequence of Corynebacterium casei LMG S-19264T (=DSM 44701T), isolated from a smear-ripened cheese.</title>
        <authorList>
            <consortium name="US DOE Joint Genome Institute (JGI-PGF)"/>
            <person name="Walter F."/>
            <person name="Albersmeier A."/>
            <person name="Kalinowski J."/>
            <person name="Ruckert C."/>
        </authorList>
    </citation>
    <scope>NUCLEOTIDE SEQUENCE</scope>
    <source>
        <strain evidence="1">JCM 10088</strain>
    </source>
</reference>
<dbReference type="Proteomes" id="UP000610960">
    <property type="component" value="Unassembled WGS sequence"/>
</dbReference>
<dbReference type="EMBL" id="BMNL01000001">
    <property type="protein sequence ID" value="GGP18982.1"/>
    <property type="molecule type" value="Genomic_DNA"/>
</dbReference>
<name>A0A830GQS2_9CREN</name>
<evidence type="ECO:0000313" key="2">
    <source>
        <dbReference type="Proteomes" id="UP000610960"/>
    </source>
</evidence>
<organism evidence="1 2">
    <name type="scientific">Thermocladium modestius</name>
    <dbReference type="NCBI Taxonomy" id="62609"/>
    <lineage>
        <taxon>Archaea</taxon>
        <taxon>Thermoproteota</taxon>
        <taxon>Thermoprotei</taxon>
        <taxon>Thermoproteales</taxon>
        <taxon>Thermoproteaceae</taxon>
        <taxon>Thermocladium</taxon>
    </lineage>
</organism>
<keyword evidence="2" id="KW-1185">Reference proteome</keyword>
<evidence type="ECO:0008006" key="3">
    <source>
        <dbReference type="Google" id="ProtNLM"/>
    </source>
</evidence>
<sequence length="158" mass="17686">MKIAIIRREYITHLDGVNRFIAWLAEGLIRLGHDVVIASWCYSGSVKREELPRWFREMHGLDYEVPILTIEDKPCAGDPWVKMNLRWLTKGGSLLRKEGVDVAVVNGVVPLIFKSKIAVAHGPLGNISIMQRLVLKALYATSDKLFVYQSKAGGNIGV</sequence>
<proteinExistence type="predicted"/>